<evidence type="ECO:0000256" key="3">
    <source>
        <dbReference type="ARBA" id="ARBA00005349"/>
    </source>
</evidence>
<dbReference type="SUPFAM" id="SSF51905">
    <property type="entry name" value="FAD/NAD(P)-binding domain"/>
    <property type="match status" value="1"/>
</dbReference>
<dbReference type="GO" id="GO:0008682">
    <property type="term" value="F:3-demethoxyubiquinol 3-hydroxylase activity"/>
    <property type="evidence" value="ECO:0007669"/>
    <property type="project" value="TreeGrafter"/>
</dbReference>
<dbReference type="PANTHER" id="PTHR43876">
    <property type="entry name" value="UBIQUINONE BIOSYNTHESIS MONOOXYGENASE COQ6, MITOCHONDRIAL"/>
    <property type="match status" value="1"/>
</dbReference>
<dbReference type="FunFam" id="3.50.50.60:FF:000021">
    <property type="entry name" value="Ubiquinone biosynthesis monooxygenase COQ6"/>
    <property type="match status" value="1"/>
</dbReference>
<evidence type="ECO:0000259" key="9">
    <source>
        <dbReference type="Pfam" id="PF01494"/>
    </source>
</evidence>
<dbReference type="Proteomes" id="UP000955338">
    <property type="component" value="Chromosome"/>
</dbReference>
<dbReference type="GO" id="GO:0110142">
    <property type="term" value="C:ubiquinone biosynthesis complex"/>
    <property type="evidence" value="ECO:0007669"/>
    <property type="project" value="UniProtKB-ARBA"/>
</dbReference>
<dbReference type="InterPro" id="IPR051205">
    <property type="entry name" value="UbiH/COQ6_monooxygenase"/>
</dbReference>
<dbReference type="NCBIfam" id="TIGR01988">
    <property type="entry name" value="Ubi-OHases"/>
    <property type="match status" value="1"/>
</dbReference>
<protein>
    <submittedName>
        <fullName evidence="10">2-octaprenyl-3-methyl-6-methoxy-1,4-benzoquinol hydroxylase</fullName>
    </submittedName>
</protein>
<dbReference type="RefSeq" id="WP_261919574.1">
    <property type="nucleotide sequence ID" value="NZ_CP022011.1"/>
</dbReference>
<dbReference type="GO" id="GO:0006744">
    <property type="term" value="P:ubiquinone biosynthetic process"/>
    <property type="evidence" value="ECO:0007669"/>
    <property type="project" value="UniProtKB-UniPathway"/>
</dbReference>
<gene>
    <name evidence="10" type="primary">ubiF</name>
    <name evidence="10" type="synonym">yleB</name>
    <name evidence="10" type="ORF">CEP48_02465</name>
</gene>
<organism evidence="10 11">
    <name type="scientific">Mergibacter septicus</name>
    <dbReference type="NCBI Taxonomy" id="221402"/>
    <lineage>
        <taxon>Bacteria</taxon>
        <taxon>Pseudomonadati</taxon>
        <taxon>Pseudomonadota</taxon>
        <taxon>Gammaproteobacteria</taxon>
        <taxon>Pasteurellales</taxon>
        <taxon>Pasteurellaceae</taxon>
        <taxon>Mergibacter</taxon>
    </lineage>
</organism>
<dbReference type="InterPro" id="IPR002938">
    <property type="entry name" value="FAD-bd"/>
</dbReference>
<dbReference type="PANTHER" id="PTHR43876:SF10">
    <property type="entry name" value="3-DEMETHOXYUBIQUINOL 3-HYDROXYLASE"/>
    <property type="match status" value="1"/>
</dbReference>
<keyword evidence="5" id="KW-0274">FAD</keyword>
<dbReference type="EMBL" id="CP022011">
    <property type="protein sequence ID" value="QDJ14345.1"/>
    <property type="molecule type" value="Genomic_DNA"/>
</dbReference>
<evidence type="ECO:0000313" key="11">
    <source>
        <dbReference type="Proteomes" id="UP000955338"/>
    </source>
</evidence>
<keyword evidence="7" id="KW-0503">Monooxygenase</keyword>
<comment type="subunit">
    <text evidence="8">Component of the Ubi complex metabolon, which regroups five ubiquinone biosynthesis proteins (UbiE, UbiF, UbiG, UbiH and UbiI) and two accessory factors (UbiK and the lipid-binding protein UbiJ).</text>
</comment>
<keyword evidence="6" id="KW-0560">Oxidoreductase</keyword>
<evidence type="ECO:0000313" key="10">
    <source>
        <dbReference type="EMBL" id="QDJ14345.1"/>
    </source>
</evidence>
<proteinExistence type="inferred from homology"/>
<dbReference type="Gene3D" id="3.50.50.60">
    <property type="entry name" value="FAD/NAD(P)-binding domain"/>
    <property type="match status" value="2"/>
</dbReference>
<dbReference type="InterPro" id="IPR036188">
    <property type="entry name" value="FAD/NAD-bd_sf"/>
</dbReference>
<dbReference type="GO" id="GO:0071949">
    <property type="term" value="F:FAD binding"/>
    <property type="evidence" value="ECO:0007669"/>
    <property type="project" value="InterPro"/>
</dbReference>
<dbReference type="UniPathway" id="UPA00232"/>
<dbReference type="Pfam" id="PF01494">
    <property type="entry name" value="FAD_binding_3"/>
    <property type="match status" value="1"/>
</dbReference>
<evidence type="ECO:0000256" key="4">
    <source>
        <dbReference type="ARBA" id="ARBA00022630"/>
    </source>
</evidence>
<name>A0A8D4IZP9_9PAST</name>
<sequence>MQQQTTDIVIIGGGMVGAACAAGLGQLGLQITLLEQNSLSPFQPNSPYDLRISAISRASVDLLQQLKAWDYIAARRVCPYRHLATWELDGFETRFSASDLQLSELGYMVENILIQEGLWQALACFENVNTYTAVKVVNQQRQQGLWQLNLDNGQQLTTRLIIAADGANSKWREIAGIGLHGWQYRQDCLLIVVETELAQQDITWQQFFPSGPRAFLPLIGKQACLVWYDSPAKIRQLQALSNDQLALEIERAFPSRLGAVRVQNKGSFPLTRRHALDYVKNGIVLIGDSAHTINPLAGQGVNLGFKDVKTLLEIMTTAQQQGISVADMLADDRLLKRYQQLRQRDNLLMQTGMDIFYKVFKDDLLPLKIGRNLGLLLANKCTPLKRQALKYAIGY</sequence>
<evidence type="ECO:0000256" key="7">
    <source>
        <dbReference type="ARBA" id="ARBA00023033"/>
    </source>
</evidence>
<reference evidence="10" key="1">
    <citation type="submission" date="2017-06" db="EMBL/GenBank/DDBJ databases">
        <title>Genome sequencing of pathogenic and non-pathogenic strains within Bisgaard taxon 40.</title>
        <authorList>
            <person name="Ladner J.T."/>
            <person name="Lovett S.P."/>
            <person name="Koroleva G."/>
            <person name="Lorch J.M."/>
        </authorList>
    </citation>
    <scope>NUCLEOTIDE SEQUENCE</scope>
    <source>
        <strain evidence="10">27576-1-I1</strain>
    </source>
</reference>
<keyword evidence="11" id="KW-1185">Reference proteome</keyword>
<comment type="cofactor">
    <cofactor evidence="1">
        <name>FAD</name>
        <dbReference type="ChEBI" id="CHEBI:57692"/>
    </cofactor>
</comment>
<dbReference type="PRINTS" id="PR00420">
    <property type="entry name" value="RNGMNOXGNASE"/>
</dbReference>
<dbReference type="InterPro" id="IPR010971">
    <property type="entry name" value="UbiH/COQ6"/>
</dbReference>
<evidence type="ECO:0000256" key="5">
    <source>
        <dbReference type="ARBA" id="ARBA00022827"/>
    </source>
</evidence>
<evidence type="ECO:0000256" key="1">
    <source>
        <dbReference type="ARBA" id="ARBA00001974"/>
    </source>
</evidence>
<comment type="similarity">
    <text evidence="3">Belongs to the UbiH/COQ6 family.</text>
</comment>
<evidence type="ECO:0000256" key="8">
    <source>
        <dbReference type="ARBA" id="ARBA00065734"/>
    </source>
</evidence>
<dbReference type="AlphaFoldDB" id="A0A8D4IZP9"/>
<evidence type="ECO:0000256" key="6">
    <source>
        <dbReference type="ARBA" id="ARBA00023002"/>
    </source>
</evidence>
<accession>A0A8D4IZP9</accession>
<evidence type="ECO:0000256" key="2">
    <source>
        <dbReference type="ARBA" id="ARBA00004749"/>
    </source>
</evidence>
<feature type="domain" description="FAD-binding" evidence="9">
    <location>
        <begin position="6"/>
        <end position="320"/>
    </location>
</feature>
<comment type="pathway">
    <text evidence="2">Cofactor biosynthesis; ubiquinone biosynthesis.</text>
</comment>
<keyword evidence="4" id="KW-0285">Flavoprotein</keyword>